<feature type="compositionally biased region" description="Basic and acidic residues" evidence="1">
    <location>
        <begin position="43"/>
        <end position="55"/>
    </location>
</feature>
<keyword evidence="3" id="KW-1185">Reference proteome</keyword>
<reference evidence="2" key="1">
    <citation type="journal article" date="2021" name="Nat. Commun.">
        <title>Genetic determinants of endophytism in the Arabidopsis root mycobiome.</title>
        <authorList>
            <person name="Mesny F."/>
            <person name="Miyauchi S."/>
            <person name="Thiergart T."/>
            <person name="Pickel B."/>
            <person name="Atanasova L."/>
            <person name="Karlsson M."/>
            <person name="Huettel B."/>
            <person name="Barry K.W."/>
            <person name="Haridas S."/>
            <person name="Chen C."/>
            <person name="Bauer D."/>
            <person name="Andreopoulos W."/>
            <person name="Pangilinan J."/>
            <person name="LaButti K."/>
            <person name="Riley R."/>
            <person name="Lipzen A."/>
            <person name="Clum A."/>
            <person name="Drula E."/>
            <person name="Henrissat B."/>
            <person name="Kohler A."/>
            <person name="Grigoriev I.V."/>
            <person name="Martin F.M."/>
            <person name="Hacquard S."/>
        </authorList>
    </citation>
    <scope>NUCLEOTIDE SEQUENCE</scope>
    <source>
        <strain evidence="2">MPI-SDFR-AT-0120</strain>
    </source>
</reference>
<evidence type="ECO:0000256" key="1">
    <source>
        <dbReference type="SAM" id="MobiDB-lite"/>
    </source>
</evidence>
<proteinExistence type="predicted"/>
<organism evidence="2 3">
    <name type="scientific">Paraphoma chrysanthemicola</name>
    <dbReference type="NCBI Taxonomy" id="798071"/>
    <lineage>
        <taxon>Eukaryota</taxon>
        <taxon>Fungi</taxon>
        <taxon>Dikarya</taxon>
        <taxon>Ascomycota</taxon>
        <taxon>Pezizomycotina</taxon>
        <taxon>Dothideomycetes</taxon>
        <taxon>Pleosporomycetidae</taxon>
        <taxon>Pleosporales</taxon>
        <taxon>Pleosporineae</taxon>
        <taxon>Phaeosphaeriaceae</taxon>
        <taxon>Paraphoma</taxon>
    </lineage>
</organism>
<accession>A0A8K0W065</accession>
<name>A0A8K0W065_9PLEO</name>
<dbReference type="Proteomes" id="UP000813461">
    <property type="component" value="Unassembled WGS sequence"/>
</dbReference>
<gene>
    <name evidence="2" type="ORF">FB567DRAFT_620066</name>
</gene>
<feature type="region of interest" description="Disordered" evidence="1">
    <location>
        <begin position="183"/>
        <end position="218"/>
    </location>
</feature>
<evidence type="ECO:0000313" key="3">
    <source>
        <dbReference type="Proteomes" id="UP000813461"/>
    </source>
</evidence>
<evidence type="ECO:0000313" key="2">
    <source>
        <dbReference type="EMBL" id="KAH7089168.1"/>
    </source>
</evidence>
<comment type="caution">
    <text evidence="2">The sequence shown here is derived from an EMBL/GenBank/DDBJ whole genome shotgun (WGS) entry which is preliminary data.</text>
</comment>
<dbReference type="EMBL" id="JAGMVJ010000007">
    <property type="protein sequence ID" value="KAH7089168.1"/>
    <property type="molecule type" value="Genomic_DNA"/>
</dbReference>
<feature type="compositionally biased region" description="Polar residues" evidence="1">
    <location>
        <begin position="195"/>
        <end position="212"/>
    </location>
</feature>
<feature type="region of interest" description="Disordered" evidence="1">
    <location>
        <begin position="40"/>
        <end position="61"/>
    </location>
</feature>
<dbReference type="AlphaFoldDB" id="A0A8K0W065"/>
<sequence length="218" mass="24131">MQIMARRPFDMRLALHCHGPCVQTGITVVVSHRKCELAVQSSDPRESYPGEERRGATPQSSSFECMHEMWSKYSPPLLDFGQPRELSAQATGSLSESYQPLPSSTFHVIRMGTADKFAQRDDLKACTSIRPCDTKTAYGLSRHSRPNVVTTLSLSRYFLGPRRIPRQEVSHCTILADLRGAAKASPRKHIRPAGRNSTDDTFASSESTSQAPGTVRPV</sequence>
<protein>
    <submittedName>
        <fullName evidence="2">Uncharacterized protein</fullName>
    </submittedName>
</protein>